<dbReference type="Proteomes" id="UP001610334">
    <property type="component" value="Unassembled WGS sequence"/>
</dbReference>
<dbReference type="EMBL" id="JBFXLT010000015">
    <property type="protein sequence ID" value="KAL2818049.1"/>
    <property type="molecule type" value="Genomic_DNA"/>
</dbReference>
<evidence type="ECO:0000313" key="1">
    <source>
        <dbReference type="EMBL" id="KAL2818049.1"/>
    </source>
</evidence>
<accession>A0ABR4HRC7</accession>
<protein>
    <submittedName>
        <fullName evidence="1">Uncharacterized protein</fullName>
    </submittedName>
</protein>
<reference evidence="1 2" key="1">
    <citation type="submission" date="2024-07" db="EMBL/GenBank/DDBJ databases">
        <title>Section-level genome sequencing and comparative genomics of Aspergillus sections Usti and Cavernicolus.</title>
        <authorList>
            <consortium name="Lawrence Berkeley National Laboratory"/>
            <person name="Nybo J.L."/>
            <person name="Vesth T.C."/>
            <person name="Theobald S."/>
            <person name="Frisvad J.C."/>
            <person name="Larsen T.O."/>
            <person name="Kjaerboelling I."/>
            <person name="Rothschild-Mancinelli K."/>
            <person name="Lyhne E.K."/>
            <person name="Kogle M.E."/>
            <person name="Barry K."/>
            <person name="Clum A."/>
            <person name="Na H."/>
            <person name="Ledsgaard L."/>
            <person name="Lin J."/>
            <person name="Lipzen A."/>
            <person name="Kuo A."/>
            <person name="Riley R."/>
            <person name="Mondo S."/>
            <person name="Labutti K."/>
            <person name="Haridas S."/>
            <person name="Pangalinan J."/>
            <person name="Salamov A.A."/>
            <person name="Simmons B.A."/>
            <person name="Magnuson J.K."/>
            <person name="Chen J."/>
            <person name="Drula E."/>
            <person name="Henrissat B."/>
            <person name="Wiebenga A."/>
            <person name="Lubbers R.J."/>
            <person name="Gomes A.C."/>
            <person name="Makela M.R."/>
            <person name="Stajich J."/>
            <person name="Grigoriev I.V."/>
            <person name="Mortensen U.H."/>
            <person name="De Vries R.P."/>
            <person name="Baker S.E."/>
            <person name="Andersen M.R."/>
        </authorList>
    </citation>
    <scope>NUCLEOTIDE SEQUENCE [LARGE SCALE GENOMIC DNA]</scope>
    <source>
        <strain evidence="1 2">CBS 588.65</strain>
    </source>
</reference>
<keyword evidence="2" id="KW-1185">Reference proteome</keyword>
<name>A0ABR4HRC7_9EURO</name>
<sequence length="443" mass="49669">MLRLAPSISTIWRWLPLPLRQRIPPTRCVQTLTPVGPFTVTVQGPHVDSEDAPEHIEPLLAQLKAIPRDTTILTIGEDPPSDTEWGILGKHFTSVRDLTIDSGFNEDLNDRLMPTHWPLDRLELSGPCGEVTKSPHILQGRVAHLVLYLASELRFEGPTSDGLRDAYTEAIECGEKQKEYIGKSKIQLIMMASLALEWLAKKYPSGTDLSDSDRPELEPENRPVDAEAIRLRTLEIIENDAIDTFQRMSLALPHVVQNLTSLNLRSTSNPPDPRWLHESYFAGVLQKLPNLDTLRLTIGDVFTDHTSLPALFTWLPPSVATLHFRGPASLVQSERWEEWVAAFGSASFLPQLQRLAFVLDLYYQEDDYGRKQLADAPEGLLLEARAACDRLCQAAQRRGVQVEPLTDEWAGKHVCLRPIDGRWWWSPPSAAAQPAGRVNSSDP</sequence>
<organism evidence="1 2">
    <name type="scientific">Aspergillus granulosus</name>
    <dbReference type="NCBI Taxonomy" id="176169"/>
    <lineage>
        <taxon>Eukaryota</taxon>
        <taxon>Fungi</taxon>
        <taxon>Dikarya</taxon>
        <taxon>Ascomycota</taxon>
        <taxon>Pezizomycotina</taxon>
        <taxon>Eurotiomycetes</taxon>
        <taxon>Eurotiomycetidae</taxon>
        <taxon>Eurotiales</taxon>
        <taxon>Aspergillaceae</taxon>
        <taxon>Aspergillus</taxon>
        <taxon>Aspergillus subgen. Nidulantes</taxon>
    </lineage>
</organism>
<proteinExistence type="predicted"/>
<gene>
    <name evidence="1" type="ORF">BJX63DRAFT_82694</name>
</gene>
<evidence type="ECO:0000313" key="2">
    <source>
        <dbReference type="Proteomes" id="UP001610334"/>
    </source>
</evidence>
<comment type="caution">
    <text evidence="1">The sequence shown here is derived from an EMBL/GenBank/DDBJ whole genome shotgun (WGS) entry which is preliminary data.</text>
</comment>